<organism evidence="1 2">
    <name type="scientific">Helicobacter baculiformis</name>
    <dbReference type="NCBI Taxonomy" id="427351"/>
    <lineage>
        <taxon>Bacteria</taxon>
        <taxon>Pseudomonadati</taxon>
        <taxon>Campylobacterota</taxon>
        <taxon>Epsilonproteobacteria</taxon>
        <taxon>Campylobacterales</taxon>
        <taxon>Helicobacteraceae</taxon>
        <taxon>Helicobacter</taxon>
    </lineage>
</organism>
<sequence length="130" mass="14683">MLKLSTPHFIPPSVSYDTIKAALHSERFEEIVKVGRYFLRFDPQVSAEVFKRRLLVARLPVVLESPDTRVQDAFHQISKHGWDHFVYEEAIVSALPLATKFLATLRETTLRAINLEAPIAPTATSDVPLS</sequence>
<name>A0ABV7ZK68_9HELI</name>
<dbReference type="EMBL" id="JBHRZO010000012">
    <property type="protein sequence ID" value="MFC3847560.1"/>
    <property type="molecule type" value="Genomic_DNA"/>
</dbReference>
<dbReference type="RefSeq" id="WP_199767679.1">
    <property type="nucleotide sequence ID" value="NZ_FZMF01000069.1"/>
</dbReference>
<accession>A0ABV7ZK68</accession>
<dbReference type="Proteomes" id="UP001595783">
    <property type="component" value="Unassembled WGS sequence"/>
</dbReference>
<evidence type="ECO:0000313" key="2">
    <source>
        <dbReference type="Proteomes" id="UP001595783"/>
    </source>
</evidence>
<keyword evidence="2" id="KW-1185">Reference proteome</keyword>
<gene>
    <name evidence="1" type="ORF">ACFOPX_03275</name>
</gene>
<protein>
    <submittedName>
        <fullName evidence="1">Uncharacterized protein</fullName>
    </submittedName>
</protein>
<reference evidence="2" key="1">
    <citation type="journal article" date="2019" name="Int. J. Syst. Evol. Microbiol.">
        <title>The Global Catalogue of Microorganisms (GCM) 10K type strain sequencing project: providing services to taxonomists for standard genome sequencing and annotation.</title>
        <authorList>
            <consortium name="The Broad Institute Genomics Platform"/>
            <consortium name="The Broad Institute Genome Sequencing Center for Infectious Disease"/>
            <person name="Wu L."/>
            <person name="Ma J."/>
        </authorList>
    </citation>
    <scope>NUCLEOTIDE SEQUENCE [LARGE SCALE GENOMIC DNA]</scope>
    <source>
        <strain evidence="2">CCUG 53816</strain>
    </source>
</reference>
<proteinExistence type="predicted"/>
<evidence type="ECO:0000313" key="1">
    <source>
        <dbReference type="EMBL" id="MFC3847560.1"/>
    </source>
</evidence>
<comment type="caution">
    <text evidence="1">The sequence shown here is derived from an EMBL/GenBank/DDBJ whole genome shotgun (WGS) entry which is preliminary data.</text>
</comment>